<dbReference type="OrthoDB" id="2471096at2"/>
<accession>A0A265N6N6</accession>
<gene>
    <name evidence="2" type="ORF">CIL03_15635</name>
</gene>
<dbReference type="RefSeq" id="WP_094886955.1">
    <property type="nucleotide sequence ID" value="NZ_NPMS01000009.1"/>
</dbReference>
<reference evidence="2 3" key="1">
    <citation type="submission" date="2017-08" db="EMBL/GenBank/DDBJ databases">
        <title>Virgibacillus indicus sp. nov. and Virgibacillus profoundi sp. nov, two moderately halophilic bacteria isolated from marine sediment by using the Microfluidic Streak Plate.</title>
        <authorList>
            <person name="Xu B."/>
            <person name="Hu B."/>
            <person name="Wang J."/>
            <person name="Zhu Y."/>
            <person name="Huang L."/>
            <person name="Du W."/>
            <person name="Huang Y."/>
        </authorList>
    </citation>
    <scope>NUCLEOTIDE SEQUENCE [LARGE SCALE GENOMIC DNA]</scope>
    <source>
        <strain evidence="2 3">IO3-P2-C2</strain>
    </source>
</reference>
<protein>
    <recommendedName>
        <fullName evidence="1">Xylose isomerase-like TIM barrel domain-containing protein</fullName>
    </recommendedName>
</protein>
<dbReference type="Gene3D" id="3.20.20.150">
    <property type="entry name" value="Divalent-metal-dependent TIM barrel enzymes"/>
    <property type="match status" value="1"/>
</dbReference>
<proteinExistence type="predicted"/>
<dbReference type="InterPro" id="IPR036237">
    <property type="entry name" value="Xyl_isomerase-like_sf"/>
</dbReference>
<dbReference type="SUPFAM" id="SSF51658">
    <property type="entry name" value="Xylose isomerase-like"/>
    <property type="match status" value="1"/>
</dbReference>
<dbReference type="Proteomes" id="UP000216498">
    <property type="component" value="Unassembled WGS sequence"/>
</dbReference>
<dbReference type="InterPro" id="IPR013022">
    <property type="entry name" value="Xyl_isomerase-like_TIM-brl"/>
</dbReference>
<dbReference type="EMBL" id="NPMS01000009">
    <property type="protein sequence ID" value="OZU87653.1"/>
    <property type="molecule type" value="Genomic_DNA"/>
</dbReference>
<evidence type="ECO:0000313" key="3">
    <source>
        <dbReference type="Proteomes" id="UP000216498"/>
    </source>
</evidence>
<dbReference type="AlphaFoldDB" id="A0A265N6N6"/>
<evidence type="ECO:0000313" key="2">
    <source>
        <dbReference type="EMBL" id="OZU87653.1"/>
    </source>
</evidence>
<organism evidence="2 3">
    <name type="scientific">Virgibacillus indicus</name>
    <dbReference type="NCBI Taxonomy" id="2024554"/>
    <lineage>
        <taxon>Bacteria</taxon>
        <taxon>Bacillati</taxon>
        <taxon>Bacillota</taxon>
        <taxon>Bacilli</taxon>
        <taxon>Bacillales</taxon>
        <taxon>Bacillaceae</taxon>
        <taxon>Virgibacillus</taxon>
    </lineage>
</organism>
<name>A0A265N6N6_9BACI</name>
<comment type="caution">
    <text evidence="2">The sequence shown here is derived from an EMBL/GenBank/DDBJ whole genome shotgun (WGS) entry which is preliminary data.</text>
</comment>
<keyword evidence="3" id="KW-1185">Reference proteome</keyword>
<dbReference type="Pfam" id="PF01261">
    <property type="entry name" value="AP_endonuc_2"/>
    <property type="match status" value="1"/>
</dbReference>
<feature type="domain" description="Xylose isomerase-like TIM barrel" evidence="1">
    <location>
        <begin position="41"/>
        <end position="268"/>
    </location>
</feature>
<evidence type="ECO:0000259" key="1">
    <source>
        <dbReference type="Pfam" id="PF01261"/>
    </source>
</evidence>
<sequence length="272" mass="31797">MVHYIGLSGSTIMTDPDKFPLLFNKDVEHIEIGEFSSRESFNNFLELLNESKRSFGLHSPLYRNQSKYDLLEKVQYTPEQAWRQFESEVEYMARIGAEYVLVHFPYFKEEVEADTIEIIENGLRKLHLLQEKYSISIVCEPKLGLNLSPFGIKALNNFPIEIWDKYGINLCIDIGDYLIGTRNNVLDYIEKWKKYIKVVHLHNVEFHNNKYIWIPVHPSHESDNLHYSVSDIISELAANSGVFFVFEHTPHANPTEEFVNEGINWIKELIGR</sequence>